<protein>
    <submittedName>
        <fullName evidence="9">TolC family protein</fullName>
    </submittedName>
</protein>
<keyword evidence="4" id="KW-1134">Transmembrane beta strand</keyword>
<evidence type="ECO:0000256" key="5">
    <source>
        <dbReference type="ARBA" id="ARBA00022692"/>
    </source>
</evidence>
<keyword evidence="6" id="KW-0472">Membrane</keyword>
<dbReference type="PANTHER" id="PTHR30026">
    <property type="entry name" value="OUTER MEMBRANE PROTEIN TOLC"/>
    <property type="match status" value="1"/>
</dbReference>
<comment type="similarity">
    <text evidence="2">Belongs to the outer membrane factor (OMF) (TC 1.B.17) family.</text>
</comment>
<name>A0ABT8R954_9BACT</name>
<organism evidence="9 10">
    <name type="scientific">Rhodocytophaga aerolata</name>
    <dbReference type="NCBI Taxonomy" id="455078"/>
    <lineage>
        <taxon>Bacteria</taxon>
        <taxon>Pseudomonadati</taxon>
        <taxon>Bacteroidota</taxon>
        <taxon>Cytophagia</taxon>
        <taxon>Cytophagales</taxon>
        <taxon>Rhodocytophagaceae</taxon>
        <taxon>Rhodocytophaga</taxon>
    </lineage>
</organism>
<feature type="signal peptide" evidence="8">
    <location>
        <begin position="1"/>
        <end position="20"/>
    </location>
</feature>
<evidence type="ECO:0000256" key="2">
    <source>
        <dbReference type="ARBA" id="ARBA00007613"/>
    </source>
</evidence>
<proteinExistence type="inferred from homology"/>
<dbReference type="InterPro" id="IPR003423">
    <property type="entry name" value="OMP_efflux"/>
</dbReference>
<dbReference type="InterPro" id="IPR051906">
    <property type="entry name" value="TolC-like"/>
</dbReference>
<dbReference type="EMBL" id="JAUKPO010000008">
    <property type="protein sequence ID" value="MDO1447803.1"/>
    <property type="molecule type" value="Genomic_DNA"/>
</dbReference>
<evidence type="ECO:0000256" key="4">
    <source>
        <dbReference type="ARBA" id="ARBA00022452"/>
    </source>
</evidence>
<dbReference type="SUPFAM" id="SSF56954">
    <property type="entry name" value="Outer membrane efflux proteins (OEP)"/>
    <property type="match status" value="1"/>
</dbReference>
<evidence type="ECO:0000256" key="3">
    <source>
        <dbReference type="ARBA" id="ARBA00022448"/>
    </source>
</evidence>
<evidence type="ECO:0000256" key="8">
    <source>
        <dbReference type="SAM" id="SignalP"/>
    </source>
</evidence>
<evidence type="ECO:0000256" key="1">
    <source>
        <dbReference type="ARBA" id="ARBA00004442"/>
    </source>
</evidence>
<dbReference type="RefSeq" id="WP_302038607.1">
    <property type="nucleotide sequence ID" value="NZ_JAUKPO010000008.1"/>
</dbReference>
<feature type="chain" id="PRO_5045133874" evidence="8">
    <location>
        <begin position="21"/>
        <end position="439"/>
    </location>
</feature>
<comment type="subcellular location">
    <subcellularLocation>
        <location evidence="1">Cell outer membrane</location>
    </subcellularLocation>
</comment>
<keyword evidence="10" id="KW-1185">Reference proteome</keyword>
<reference evidence="9" key="1">
    <citation type="submission" date="2023-07" db="EMBL/GenBank/DDBJ databases">
        <title>The genome sequence of Rhodocytophaga aerolata KACC 12507.</title>
        <authorList>
            <person name="Zhang X."/>
        </authorList>
    </citation>
    <scope>NUCLEOTIDE SEQUENCE</scope>
    <source>
        <strain evidence="9">KACC 12507</strain>
    </source>
</reference>
<comment type="caution">
    <text evidence="9">The sequence shown here is derived from an EMBL/GenBank/DDBJ whole genome shotgun (WGS) entry which is preliminary data.</text>
</comment>
<keyword evidence="5" id="KW-0812">Transmembrane</keyword>
<dbReference type="PANTHER" id="PTHR30026:SF20">
    <property type="entry name" value="OUTER MEMBRANE PROTEIN TOLC"/>
    <property type="match status" value="1"/>
</dbReference>
<keyword evidence="8" id="KW-0732">Signal</keyword>
<gene>
    <name evidence="9" type="ORF">Q0590_16140</name>
</gene>
<evidence type="ECO:0000313" key="10">
    <source>
        <dbReference type="Proteomes" id="UP001168528"/>
    </source>
</evidence>
<evidence type="ECO:0000256" key="7">
    <source>
        <dbReference type="ARBA" id="ARBA00023237"/>
    </source>
</evidence>
<keyword evidence="7" id="KW-0998">Cell outer membrane</keyword>
<evidence type="ECO:0000256" key="6">
    <source>
        <dbReference type="ARBA" id="ARBA00023136"/>
    </source>
</evidence>
<sequence>MIKNIFIVSLLLSVPFFCKAQNASPVDTLTIENAVQLALEKNYSIKIAQNQKQFAANNFSYGYANFLPTINLDALRTNSVSDTRQVSFNGDVREVDNGKSNRLSASALFNWTIFDGLRMFVAYDQLRELKAAGEESAQIDIENSVALVSNSYYDIIQRQERVSAFLDALKISQQRLDLAQAQYEVGSGSKLNYLAAQVDYNTDKAALILQEQELQKAKITFNEFLGREPNVEFVVTDTIIVDENIDLGTLRASALQRNPNLLLAQRNKNIAYLDTRAIRAERFPTLNLTGDYTYSRTEAAAGFALSNRNNGYTYGARLTMPILNGFDINRRVQNAKVQQDISNYQLEALQVQLEAEIQRAYTDYTNSLTLVNLEKQNLEVARQNIDIALERYRLGVSTPLELREVQRNAVATESRLIEAEFNAKLAEIELMRLSSRIIE</sequence>
<dbReference type="Pfam" id="PF02321">
    <property type="entry name" value="OEP"/>
    <property type="match status" value="2"/>
</dbReference>
<keyword evidence="3" id="KW-0813">Transport</keyword>
<dbReference type="Gene3D" id="1.20.1600.10">
    <property type="entry name" value="Outer membrane efflux proteins (OEP)"/>
    <property type="match status" value="1"/>
</dbReference>
<accession>A0ABT8R954</accession>
<dbReference type="Proteomes" id="UP001168528">
    <property type="component" value="Unassembled WGS sequence"/>
</dbReference>
<evidence type="ECO:0000313" key="9">
    <source>
        <dbReference type="EMBL" id="MDO1447803.1"/>
    </source>
</evidence>